<keyword evidence="2" id="KW-1185">Reference proteome</keyword>
<organism evidence="1 2">
    <name type="scientific">Nibea albiflora</name>
    <name type="common">Yellow drum</name>
    <name type="synonym">Corvina albiflora</name>
    <dbReference type="NCBI Taxonomy" id="240163"/>
    <lineage>
        <taxon>Eukaryota</taxon>
        <taxon>Metazoa</taxon>
        <taxon>Chordata</taxon>
        <taxon>Craniata</taxon>
        <taxon>Vertebrata</taxon>
        <taxon>Euteleostomi</taxon>
        <taxon>Actinopterygii</taxon>
        <taxon>Neopterygii</taxon>
        <taxon>Teleostei</taxon>
        <taxon>Neoteleostei</taxon>
        <taxon>Acanthomorphata</taxon>
        <taxon>Eupercaria</taxon>
        <taxon>Sciaenidae</taxon>
        <taxon>Nibea</taxon>
    </lineage>
</organism>
<dbReference type="Proteomes" id="UP000805704">
    <property type="component" value="Chromosome 12"/>
</dbReference>
<reference evidence="1" key="1">
    <citation type="submission" date="2020-04" db="EMBL/GenBank/DDBJ databases">
        <title>A chromosome-scale assembly and high-density genetic map of the yellow drum (Nibea albiflora) genome.</title>
        <authorList>
            <person name="Xu D."/>
            <person name="Zhang W."/>
            <person name="Chen R."/>
            <person name="Tan P."/>
            <person name="Wang L."/>
            <person name="Song H."/>
            <person name="Tian L."/>
            <person name="Zhu Q."/>
            <person name="Wang B."/>
        </authorList>
    </citation>
    <scope>NUCLEOTIDE SEQUENCE</scope>
    <source>
        <strain evidence="1">ZJHYS-2018</strain>
    </source>
</reference>
<evidence type="ECO:0000313" key="2">
    <source>
        <dbReference type="Proteomes" id="UP000805704"/>
    </source>
</evidence>
<name>A0ACB7FF93_NIBAL</name>
<gene>
    <name evidence="1" type="primary">FOXD3.2</name>
    <name evidence="1" type="ORF">GBF38_020747</name>
</gene>
<comment type="caution">
    <text evidence="1">The sequence shown here is derived from an EMBL/GenBank/DDBJ whole genome shotgun (WGS) entry which is preliminary data.</text>
</comment>
<dbReference type="EMBL" id="CM024800">
    <property type="protein sequence ID" value="KAG8012834.1"/>
    <property type="molecule type" value="Genomic_DNA"/>
</dbReference>
<protein>
    <submittedName>
        <fullName evidence="1">Forkhead box protein D3</fullName>
    </submittedName>
</protein>
<accession>A0ACB7FF93</accession>
<evidence type="ECO:0000313" key="1">
    <source>
        <dbReference type="EMBL" id="KAG8012834.1"/>
    </source>
</evidence>
<proteinExistence type="predicted"/>
<sequence length="117" mass="12877">MAAKVTDAVRTCETTLTDPDNMMSSSDNPSSEDTQLFSKPSSSYIALIAKVILASPSQKLNLASIYRAMEEKFPYLKSRGPGWRNSVRHNLSVNDCFVKVSRCEMVGGIIGVFIKLI</sequence>